<dbReference type="InterPro" id="IPR013087">
    <property type="entry name" value="Znf_C2H2_type"/>
</dbReference>
<protein>
    <recommendedName>
        <fullName evidence="3">C2H2-type domain-containing protein</fullName>
    </recommendedName>
</protein>
<dbReference type="GO" id="GO:0008270">
    <property type="term" value="F:zinc ion binding"/>
    <property type="evidence" value="ECO:0007669"/>
    <property type="project" value="UniProtKB-KW"/>
</dbReference>
<feature type="region of interest" description="Disordered" evidence="2">
    <location>
        <begin position="322"/>
        <end position="349"/>
    </location>
</feature>
<reference evidence="4" key="1">
    <citation type="submission" date="2024-04" db="UniProtKB">
        <authorList>
            <consortium name="EnsemblMetazoa"/>
        </authorList>
    </citation>
    <scope>IDENTIFICATION</scope>
    <source>
        <strain evidence="4">EBRO</strain>
    </source>
</reference>
<feature type="compositionally biased region" description="Acidic residues" evidence="2">
    <location>
        <begin position="340"/>
        <end position="349"/>
    </location>
</feature>
<keyword evidence="1" id="KW-0862">Zinc</keyword>
<evidence type="ECO:0000259" key="3">
    <source>
        <dbReference type="PROSITE" id="PS50157"/>
    </source>
</evidence>
<evidence type="ECO:0000313" key="4">
    <source>
        <dbReference type="EnsemblMetazoa" id="ENSAATROPP013430"/>
    </source>
</evidence>
<dbReference type="PROSITE" id="PS00028">
    <property type="entry name" value="ZINC_FINGER_C2H2_1"/>
    <property type="match status" value="2"/>
</dbReference>
<evidence type="ECO:0000313" key="5">
    <source>
        <dbReference type="Proteomes" id="UP000075880"/>
    </source>
</evidence>
<keyword evidence="5" id="KW-1185">Reference proteome</keyword>
<name>A0AAG5DR01_ANOAO</name>
<proteinExistence type="predicted"/>
<evidence type="ECO:0000256" key="2">
    <source>
        <dbReference type="SAM" id="MobiDB-lite"/>
    </source>
</evidence>
<feature type="domain" description="C2H2-type" evidence="3">
    <location>
        <begin position="258"/>
        <end position="284"/>
    </location>
</feature>
<keyword evidence="1" id="KW-0479">Metal-binding</keyword>
<keyword evidence="1" id="KW-0863">Zinc-finger</keyword>
<dbReference type="EnsemblMetazoa" id="ENSAATROPT014748">
    <property type="protein sequence ID" value="ENSAATROPP013430"/>
    <property type="gene ID" value="ENSAATROPG011962"/>
</dbReference>
<feature type="region of interest" description="Disordered" evidence="2">
    <location>
        <begin position="62"/>
        <end position="81"/>
    </location>
</feature>
<sequence>MFWILQRTGAVNFFNSINGNGNAAKTGSIQSSNSERSNPRPPRKAYGRLSSDSDDVQALQQARYDASTPQPAPQGGVGGGKLVDLPGGSTCAMAPDVTNVTSNANGCCSGYGCHDQTNANGLMKNSHSTDSTKSNVSNNNNNYEHYVYYNHNNYSSSNTNAINNNHTYDGVNNYNQHDVRYQSHQEVHSAVGPSASGMINGGSGGFNEDVNQNHSHYNDTDSELELHCKMTDKRLEGQTLSRLQAMALAEDDDYDESLTCNVCDRAFRCRRQLASHQQKKRHFGCSGCDSLFPSLMLLEHHKEEFEHWSDYEDDGRLPCCRRNRRDDDDYTDSDTGTSDAESEDLERLL</sequence>
<dbReference type="SMART" id="SM00355">
    <property type="entry name" value="ZnF_C2H2"/>
    <property type="match status" value="2"/>
</dbReference>
<dbReference type="PROSITE" id="PS50157">
    <property type="entry name" value="ZINC_FINGER_C2H2_2"/>
    <property type="match status" value="1"/>
</dbReference>
<dbReference type="AlphaFoldDB" id="A0AAG5DR01"/>
<evidence type="ECO:0000256" key="1">
    <source>
        <dbReference type="PROSITE-ProRule" id="PRU00042"/>
    </source>
</evidence>
<feature type="region of interest" description="Disordered" evidence="2">
    <location>
        <begin position="22"/>
        <end position="56"/>
    </location>
</feature>
<organism evidence="4 5">
    <name type="scientific">Anopheles atroparvus</name>
    <name type="common">European mosquito</name>
    <dbReference type="NCBI Taxonomy" id="41427"/>
    <lineage>
        <taxon>Eukaryota</taxon>
        <taxon>Metazoa</taxon>
        <taxon>Ecdysozoa</taxon>
        <taxon>Arthropoda</taxon>
        <taxon>Hexapoda</taxon>
        <taxon>Insecta</taxon>
        <taxon>Pterygota</taxon>
        <taxon>Neoptera</taxon>
        <taxon>Endopterygota</taxon>
        <taxon>Diptera</taxon>
        <taxon>Nematocera</taxon>
        <taxon>Culicoidea</taxon>
        <taxon>Culicidae</taxon>
        <taxon>Anophelinae</taxon>
        <taxon>Anopheles</taxon>
    </lineage>
</organism>
<accession>A0AAG5DR01</accession>
<dbReference type="Proteomes" id="UP000075880">
    <property type="component" value="Unassembled WGS sequence"/>
</dbReference>